<sequence length="259" mass="28119">MYCGKVHSVVFLFLVRSEQGATGKVTTVDEGKFDRRRSERKTGKAVVVFDVELWSGRDAIYARRRRAGVRSMAKAIPRRRVCRRGASGPFPRGYHAGLRTLVRGGKGKGGKLFDWRASRGEGGSALRLVGFEGDYSIGRPPGSGAILPSIPPPPPPFDRLSPLALRPPSFAGRPPSVASGDGRFEGRATAHVRPCMLYVQNGFDSGENTRECSGVFTAGMFWCEDISETDHFLSRGIALWAVSGLTPLTMTHPSLVPSD</sequence>
<reference evidence="2 3" key="1">
    <citation type="journal article" name="Sci. Rep.">
        <title>Genome-scale phylogenetic analyses confirm Olpidium as the closest living zoosporic fungus to the non-flagellated, terrestrial fungi.</title>
        <authorList>
            <person name="Chang Y."/>
            <person name="Rochon D."/>
            <person name="Sekimoto S."/>
            <person name="Wang Y."/>
            <person name="Chovatia M."/>
            <person name="Sandor L."/>
            <person name="Salamov A."/>
            <person name="Grigoriev I.V."/>
            <person name="Stajich J.E."/>
            <person name="Spatafora J.W."/>
        </authorList>
    </citation>
    <scope>NUCLEOTIDE SEQUENCE [LARGE SCALE GENOMIC DNA]</scope>
    <source>
        <strain evidence="2">S191</strain>
    </source>
</reference>
<gene>
    <name evidence="2" type="ORF">BJ554DRAFT_6779</name>
</gene>
<feature type="chain" id="PRO_5034749082" evidence="1">
    <location>
        <begin position="24"/>
        <end position="259"/>
    </location>
</feature>
<feature type="signal peptide" evidence="1">
    <location>
        <begin position="1"/>
        <end position="23"/>
    </location>
</feature>
<dbReference type="EMBL" id="JAEFCI010004230">
    <property type="protein sequence ID" value="KAG5461085.1"/>
    <property type="molecule type" value="Genomic_DNA"/>
</dbReference>
<comment type="caution">
    <text evidence="2">The sequence shown here is derived from an EMBL/GenBank/DDBJ whole genome shotgun (WGS) entry which is preliminary data.</text>
</comment>
<keyword evidence="3" id="KW-1185">Reference proteome</keyword>
<dbReference type="Proteomes" id="UP000673691">
    <property type="component" value="Unassembled WGS sequence"/>
</dbReference>
<organism evidence="2 3">
    <name type="scientific">Olpidium bornovanus</name>
    <dbReference type="NCBI Taxonomy" id="278681"/>
    <lineage>
        <taxon>Eukaryota</taxon>
        <taxon>Fungi</taxon>
        <taxon>Fungi incertae sedis</taxon>
        <taxon>Olpidiomycota</taxon>
        <taxon>Olpidiomycotina</taxon>
        <taxon>Olpidiomycetes</taxon>
        <taxon>Olpidiales</taxon>
        <taxon>Olpidiaceae</taxon>
        <taxon>Olpidium</taxon>
    </lineage>
</organism>
<evidence type="ECO:0000256" key="1">
    <source>
        <dbReference type="SAM" id="SignalP"/>
    </source>
</evidence>
<keyword evidence="1" id="KW-0732">Signal</keyword>
<proteinExistence type="predicted"/>
<protein>
    <submittedName>
        <fullName evidence="2">Uncharacterized protein</fullName>
    </submittedName>
</protein>
<dbReference type="AlphaFoldDB" id="A0A8H7ZXA7"/>
<accession>A0A8H7ZXA7</accession>
<evidence type="ECO:0000313" key="2">
    <source>
        <dbReference type="EMBL" id="KAG5461085.1"/>
    </source>
</evidence>
<name>A0A8H7ZXA7_9FUNG</name>
<evidence type="ECO:0000313" key="3">
    <source>
        <dbReference type="Proteomes" id="UP000673691"/>
    </source>
</evidence>